<dbReference type="InterPro" id="IPR010982">
    <property type="entry name" value="Lambda_DNA-bd_dom_sf"/>
</dbReference>
<feature type="region of interest" description="Disordered" evidence="1">
    <location>
        <begin position="100"/>
        <end position="128"/>
    </location>
</feature>
<name>A0ABR6RH24_9BURK</name>
<comment type="caution">
    <text evidence="3">The sequence shown here is derived from an EMBL/GenBank/DDBJ whole genome shotgun (WGS) entry which is preliminary data.</text>
</comment>
<reference evidence="3 4" key="1">
    <citation type="submission" date="2020-08" db="EMBL/GenBank/DDBJ databases">
        <title>Functional genomics of gut bacteria from endangered species of beetles.</title>
        <authorList>
            <person name="Carlos-Shanley C."/>
        </authorList>
    </citation>
    <scope>NUCLEOTIDE SEQUENCE [LARGE SCALE GENOMIC DNA]</scope>
    <source>
        <strain evidence="3 4">S00124</strain>
    </source>
</reference>
<evidence type="ECO:0000256" key="1">
    <source>
        <dbReference type="SAM" id="MobiDB-lite"/>
    </source>
</evidence>
<dbReference type="SUPFAM" id="SSF47413">
    <property type="entry name" value="lambda repressor-like DNA-binding domains"/>
    <property type="match status" value="1"/>
</dbReference>
<feature type="compositionally biased region" description="Basic and acidic residues" evidence="1">
    <location>
        <begin position="119"/>
        <end position="128"/>
    </location>
</feature>
<evidence type="ECO:0000313" key="4">
    <source>
        <dbReference type="Proteomes" id="UP000562492"/>
    </source>
</evidence>
<dbReference type="EMBL" id="JACHKZ010000015">
    <property type="protein sequence ID" value="MBB6578452.1"/>
    <property type="molecule type" value="Genomic_DNA"/>
</dbReference>
<organism evidence="3 4">
    <name type="scientific">Comamonas odontotermitis</name>
    <dbReference type="NCBI Taxonomy" id="379895"/>
    <lineage>
        <taxon>Bacteria</taxon>
        <taxon>Pseudomonadati</taxon>
        <taxon>Pseudomonadota</taxon>
        <taxon>Betaproteobacteria</taxon>
        <taxon>Burkholderiales</taxon>
        <taxon>Comamonadaceae</taxon>
        <taxon>Comamonas</taxon>
    </lineage>
</organism>
<dbReference type="RefSeq" id="WP_184708930.1">
    <property type="nucleotide sequence ID" value="NZ_JACHKZ010000015.1"/>
</dbReference>
<accession>A0ABR6RH24</accession>
<evidence type="ECO:0000313" key="3">
    <source>
        <dbReference type="EMBL" id="MBB6578452.1"/>
    </source>
</evidence>
<evidence type="ECO:0000259" key="2">
    <source>
        <dbReference type="PROSITE" id="PS50943"/>
    </source>
</evidence>
<dbReference type="InterPro" id="IPR001387">
    <property type="entry name" value="Cro/C1-type_HTH"/>
</dbReference>
<keyword evidence="4" id="KW-1185">Reference proteome</keyword>
<dbReference type="Gene3D" id="1.10.260.40">
    <property type="entry name" value="lambda repressor-like DNA-binding domains"/>
    <property type="match status" value="1"/>
</dbReference>
<sequence length="128" mass="14299">MKTSPLNQALADNLAYHMEKRGLTQMALAKKCGIGQTTISLYLNPERRKQGKDAKPGSAKLTEVEMLANALDVEPWELVRPLDGIQRLVYERIEEAYKALSKQPLTSNPSKQQQPTAEANEKAKKQHA</sequence>
<protein>
    <submittedName>
        <fullName evidence="3">Transcriptional regulator with XRE-family HTH domain</fullName>
    </submittedName>
</protein>
<feature type="domain" description="HTH cro/C1-type" evidence="2">
    <location>
        <begin position="14"/>
        <end position="78"/>
    </location>
</feature>
<dbReference type="Proteomes" id="UP000562492">
    <property type="component" value="Unassembled WGS sequence"/>
</dbReference>
<dbReference type="PROSITE" id="PS50943">
    <property type="entry name" value="HTH_CROC1"/>
    <property type="match status" value="1"/>
</dbReference>
<dbReference type="SMART" id="SM00530">
    <property type="entry name" value="HTH_XRE"/>
    <property type="match status" value="1"/>
</dbReference>
<dbReference type="CDD" id="cd00093">
    <property type="entry name" value="HTH_XRE"/>
    <property type="match status" value="1"/>
</dbReference>
<gene>
    <name evidence="3" type="ORF">HNP33_002534</name>
</gene>
<feature type="compositionally biased region" description="Polar residues" evidence="1">
    <location>
        <begin position="103"/>
        <end position="117"/>
    </location>
</feature>
<proteinExistence type="predicted"/>